<name>A0A7V5RPC2_CALAY</name>
<dbReference type="Proteomes" id="UP000885771">
    <property type="component" value="Unassembled WGS sequence"/>
</dbReference>
<protein>
    <submittedName>
        <fullName evidence="2">Cbb3-type cytochrome c oxidase subunit 3</fullName>
    </submittedName>
</protein>
<sequence>MIRHVLESINGVGIFPIISLIVFFLIFTGVTVWVVTMPKRKVRHMAELPLEDDSVTKGE</sequence>
<evidence type="ECO:0000313" key="2">
    <source>
        <dbReference type="EMBL" id="HHM02286.1"/>
    </source>
</evidence>
<evidence type="ECO:0000256" key="1">
    <source>
        <dbReference type="SAM" id="Phobius"/>
    </source>
</evidence>
<reference evidence="2" key="1">
    <citation type="journal article" date="2020" name="mSystems">
        <title>Genome- and Community-Level Interaction Insights into Carbon Utilization and Element Cycling Functions of Hydrothermarchaeota in Hydrothermal Sediment.</title>
        <authorList>
            <person name="Zhou Z."/>
            <person name="Liu Y."/>
            <person name="Xu W."/>
            <person name="Pan J."/>
            <person name="Luo Z.H."/>
            <person name="Li M."/>
        </authorList>
    </citation>
    <scope>NUCLEOTIDE SEQUENCE [LARGE SCALE GENOMIC DNA]</scope>
    <source>
        <strain evidence="2">HyVt-460</strain>
    </source>
</reference>
<keyword evidence="1" id="KW-0472">Membrane</keyword>
<keyword evidence="1" id="KW-1133">Transmembrane helix</keyword>
<keyword evidence="1" id="KW-0812">Transmembrane</keyword>
<dbReference type="AlphaFoldDB" id="A0A7V5RPC2"/>
<organism evidence="2">
    <name type="scientific">Caldithrix abyssi</name>
    <dbReference type="NCBI Taxonomy" id="187145"/>
    <lineage>
        <taxon>Bacteria</taxon>
        <taxon>Pseudomonadati</taxon>
        <taxon>Calditrichota</taxon>
        <taxon>Calditrichia</taxon>
        <taxon>Calditrichales</taxon>
        <taxon>Calditrichaceae</taxon>
        <taxon>Caldithrix</taxon>
    </lineage>
</organism>
<feature type="transmembrane region" description="Helical" evidence="1">
    <location>
        <begin position="12"/>
        <end position="35"/>
    </location>
</feature>
<comment type="caution">
    <text evidence="2">The sequence shown here is derived from an EMBL/GenBank/DDBJ whole genome shotgun (WGS) entry which is preliminary data.</text>
</comment>
<gene>
    <name evidence="2" type="ORF">ENJ15_04680</name>
</gene>
<proteinExistence type="predicted"/>
<dbReference type="EMBL" id="DRLI01000175">
    <property type="protein sequence ID" value="HHM02286.1"/>
    <property type="molecule type" value="Genomic_DNA"/>
</dbReference>
<accession>A0A7V5RPC2</accession>